<organism evidence="2 3">
    <name type="scientific">Linnemannia gamsii</name>
    <dbReference type="NCBI Taxonomy" id="64522"/>
    <lineage>
        <taxon>Eukaryota</taxon>
        <taxon>Fungi</taxon>
        <taxon>Fungi incertae sedis</taxon>
        <taxon>Mucoromycota</taxon>
        <taxon>Mortierellomycotina</taxon>
        <taxon>Mortierellomycetes</taxon>
        <taxon>Mortierellales</taxon>
        <taxon>Mortierellaceae</taxon>
        <taxon>Linnemannia</taxon>
    </lineage>
</organism>
<keyword evidence="3" id="KW-1185">Reference proteome</keyword>
<protein>
    <recommendedName>
        <fullName evidence="1">F-box domain-containing protein</fullName>
    </recommendedName>
</protein>
<dbReference type="AlphaFoldDB" id="A0A9P6UG13"/>
<accession>A0A9P6UG13</accession>
<sequence>MKSGLFDIPELFTQVASYLHPTDLFACIQVNHAFYEIFIPHLWHTIDDSTEPWITIFQRPIDPSPAYTSSFPPRDPHKNRDWLFGIFQKHGQHIRHLRIQFLEVLQAVSAGGACTGLKSLVVTVGRYAEEEPKPVYKSSFSPRQVYGQPALTGGLFGQPAQTGGLFGQPAQTGGLFGQPAQTDGLFGGPSGVTMVTGGDAGAVAEAEVEEIPGGFETDVVPGWFRDSSLTAASEKAVAEYEWANTQHLWHLVRTNPGLEQLGICRAAGFASVSVEFSLATMRSLRNLKVLNARFKSEKIEFWKLWRCLPAGIESLSVKLLVFPLPNPLPEAYSTNLKDLDALGSTTINGLLTLLGILPSLERLTVGDVQPNPINPFDSSFMPLPPSPLGGQSLRRLGGVVHDWNTLLRYLPSIVEWSSGGLLREGDVALLAERFPRLESFKTHCLLLNIDQWVDPRTLSDPTNQFLATSSHLREFHSTKNYVRVDEMLRQPWACMGLERLVCSIVGVDRLNDEEEAAAARVMAAGYSGELTEEEKGAVEKLRRCRAQHYGVYDRLASLTRLKHLDLGHENRISWEYKGGNGYTGEDGYYYLTYPGPEFDTLELTLESGLERLTALKDLEMFGFECLNHRIGYAEMDWMAKSWPKLKLMYGLARERLVDIEHDKKRIALRKYFKRLRPEVIHDSLSEDHCNSLLMFRD</sequence>
<dbReference type="InterPro" id="IPR001810">
    <property type="entry name" value="F-box_dom"/>
</dbReference>
<dbReference type="SUPFAM" id="SSF81383">
    <property type="entry name" value="F-box domain"/>
    <property type="match status" value="1"/>
</dbReference>
<evidence type="ECO:0000313" key="3">
    <source>
        <dbReference type="Proteomes" id="UP000823405"/>
    </source>
</evidence>
<dbReference type="Gene3D" id="3.80.10.10">
    <property type="entry name" value="Ribonuclease Inhibitor"/>
    <property type="match status" value="1"/>
</dbReference>
<reference evidence="2" key="1">
    <citation type="journal article" date="2020" name="Fungal Divers.">
        <title>Resolving the Mortierellaceae phylogeny through synthesis of multi-gene phylogenetics and phylogenomics.</title>
        <authorList>
            <person name="Vandepol N."/>
            <person name="Liber J."/>
            <person name="Desiro A."/>
            <person name="Na H."/>
            <person name="Kennedy M."/>
            <person name="Barry K."/>
            <person name="Grigoriev I.V."/>
            <person name="Miller A.N."/>
            <person name="O'Donnell K."/>
            <person name="Stajich J.E."/>
            <person name="Bonito G."/>
        </authorList>
    </citation>
    <scope>NUCLEOTIDE SEQUENCE</scope>
    <source>
        <strain evidence="2">NVP60</strain>
    </source>
</reference>
<feature type="domain" description="F-box" evidence="1">
    <location>
        <begin position="9"/>
        <end position="47"/>
    </location>
</feature>
<dbReference type="EMBL" id="JAAAIN010002664">
    <property type="protein sequence ID" value="KAG0291145.1"/>
    <property type="molecule type" value="Genomic_DNA"/>
</dbReference>
<proteinExistence type="predicted"/>
<comment type="caution">
    <text evidence="2">The sequence shown here is derived from an EMBL/GenBank/DDBJ whole genome shotgun (WGS) entry which is preliminary data.</text>
</comment>
<dbReference type="InterPro" id="IPR036047">
    <property type="entry name" value="F-box-like_dom_sf"/>
</dbReference>
<dbReference type="Proteomes" id="UP000823405">
    <property type="component" value="Unassembled WGS sequence"/>
</dbReference>
<evidence type="ECO:0000259" key="1">
    <source>
        <dbReference type="Pfam" id="PF12937"/>
    </source>
</evidence>
<name>A0A9P6UG13_9FUNG</name>
<gene>
    <name evidence="2" type="ORF">BGZ97_005979</name>
</gene>
<dbReference type="InterPro" id="IPR032675">
    <property type="entry name" value="LRR_dom_sf"/>
</dbReference>
<evidence type="ECO:0000313" key="2">
    <source>
        <dbReference type="EMBL" id="KAG0291145.1"/>
    </source>
</evidence>
<dbReference type="Pfam" id="PF12937">
    <property type="entry name" value="F-box-like"/>
    <property type="match status" value="1"/>
</dbReference>
<dbReference type="OrthoDB" id="2382874at2759"/>